<proteinExistence type="inferred from homology"/>
<dbReference type="Pfam" id="PF00723">
    <property type="entry name" value="Glyco_hydro_15"/>
    <property type="match status" value="1"/>
</dbReference>
<feature type="domain" description="CBM20" evidence="15">
    <location>
        <begin position="555"/>
        <end position="666"/>
    </location>
</feature>
<dbReference type="InterPro" id="IPR000165">
    <property type="entry name" value="Glucoamylase"/>
</dbReference>
<protein>
    <recommendedName>
        <fullName evidence="3">glucan 1,4-alpha-glucosidase</fullName>
        <ecNumber evidence="3">3.2.1.3</ecNumber>
    </recommendedName>
    <alternativeName>
        <fullName evidence="11">1,4-alpha-D-glucan glucohydrolase</fullName>
    </alternativeName>
    <alternativeName>
        <fullName evidence="10">Glucan 1,4-alpha-glucosidase</fullName>
    </alternativeName>
</protein>
<dbReference type="GO" id="GO:0000272">
    <property type="term" value="P:polysaccharide catabolic process"/>
    <property type="evidence" value="ECO:0007669"/>
    <property type="project" value="UniProtKB-KW"/>
</dbReference>
<dbReference type="InterPro" id="IPR012341">
    <property type="entry name" value="6hp_glycosidase-like_sf"/>
</dbReference>
<feature type="non-terminal residue" evidence="16">
    <location>
        <position position="1"/>
    </location>
</feature>
<dbReference type="GO" id="GO:2001070">
    <property type="term" value="F:starch binding"/>
    <property type="evidence" value="ECO:0007669"/>
    <property type="project" value="InterPro"/>
</dbReference>
<dbReference type="PROSITE" id="PS51166">
    <property type="entry name" value="CBM20"/>
    <property type="match status" value="1"/>
</dbReference>
<evidence type="ECO:0000256" key="11">
    <source>
        <dbReference type="ARBA" id="ARBA00033473"/>
    </source>
</evidence>
<keyword evidence="5" id="KW-0378">Hydrolase</keyword>
<feature type="chain" id="PRO_5002303415" description="glucan 1,4-alpha-glucosidase" evidence="14">
    <location>
        <begin position="22"/>
        <end position="666"/>
    </location>
</feature>
<evidence type="ECO:0000256" key="2">
    <source>
        <dbReference type="ARBA" id="ARBA00006188"/>
    </source>
</evidence>
<dbReference type="InterPro" id="IPR013783">
    <property type="entry name" value="Ig-like_fold"/>
</dbReference>
<keyword evidence="6" id="KW-0325">Glycoprotein</keyword>
<dbReference type="EC" id="3.2.1.3" evidence="3"/>
<comment type="similarity">
    <text evidence="2">Belongs to the glycosyl hydrolase 15 family.</text>
</comment>
<organism evidence="16 17">
    <name type="scientific">Sporidiobolus salmonicolor</name>
    <name type="common">Yeast-like fungus</name>
    <name type="synonym">Sporobolomyces salmonicolor</name>
    <dbReference type="NCBI Taxonomy" id="5005"/>
    <lineage>
        <taxon>Eukaryota</taxon>
        <taxon>Fungi</taxon>
        <taxon>Dikarya</taxon>
        <taxon>Basidiomycota</taxon>
        <taxon>Pucciniomycotina</taxon>
        <taxon>Microbotryomycetes</taxon>
        <taxon>Sporidiobolales</taxon>
        <taxon>Sporidiobolaceae</taxon>
        <taxon>Sporobolomyces</taxon>
    </lineage>
</organism>
<evidence type="ECO:0000256" key="12">
    <source>
        <dbReference type="PIRSR" id="PIRSR001031-1"/>
    </source>
</evidence>
<evidence type="ECO:0000259" key="15">
    <source>
        <dbReference type="PROSITE" id="PS51166"/>
    </source>
</evidence>
<dbReference type="InterPro" id="IPR013784">
    <property type="entry name" value="Carb-bd-like_fold"/>
</dbReference>
<dbReference type="Proteomes" id="UP000243876">
    <property type="component" value="Unassembled WGS sequence"/>
</dbReference>
<dbReference type="InterPro" id="IPR008928">
    <property type="entry name" value="6-hairpin_glycosidase_sf"/>
</dbReference>
<keyword evidence="8" id="KW-0326">Glycosidase</keyword>
<feature type="active site" description="Proton acceptor" evidence="12">
    <location>
        <position position="211"/>
    </location>
</feature>
<evidence type="ECO:0000313" key="16">
    <source>
        <dbReference type="EMBL" id="CEQ40549.1"/>
    </source>
</evidence>
<evidence type="ECO:0000256" key="7">
    <source>
        <dbReference type="ARBA" id="ARBA00023277"/>
    </source>
</evidence>
<evidence type="ECO:0000256" key="10">
    <source>
        <dbReference type="ARBA" id="ARBA00033442"/>
    </source>
</evidence>
<dbReference type="InterPro" id="IPR011613">
    <property type="entry name" value="GH15-like"/>
</dbReference>
<feature type="binding site" evidence="13">
    <location>
        <position position="154"/>
    </location>
    <ligand>
        <name>substrate</name>
    </ligand>
</feature>
<keyword evidence="4 14" id="KW-0732">Signal</keyword>
<dbReference type="OrthoDB" id="6123450at2759"/>
<reference evidence="17" key="1">
    <citation type="submission" date="2015-02" db="EMBL/GenBank/DDBJ databases">
        <authorList>
            <person name="Gon?alves P."/>
        </authorList>
    </citation>
    <scope>NUCLEOTIDE SEQUENCE [LARGE SCALE GENOMIC DNA]</scope>
</reference>
<keyword evidence="17" id="KW-1185">Reference proteome</keyword>
<evidence type="ECO:0000256" key="1">
    <source>
        <dbReference type="ARBA" id="ARBA00001863"/>
    </source>
</evidence>
<evidence type="ECO:0000256" key="3">
    <source>
        <dbReference type="ARBA" id="ARBA00012593"/>
    </source>
</evidence>
<keyword evidence="7" id="KW-0119">Carbohydrate metabolism</keyword>
<accession>A0A0D6EKM9</accession>
<evidence type="ECO:0000313" key="17">
    <source>
        <dbReference type="Proteomes" id="UP000243876"/>
    </source>
</evidence>
<dbReference type="GO" id="GO:0004339">
    <property type="term" value="F:glucan 1,4-alpha-glucosidase activity"/>
    <property type="evidence" value="ECO:0007669"/>
    <property type="project" value="UniProtKB-EC"/>
</dbReference>
<evidence type="ECO:0000256" key="14">
    <source>
        <dbReference type="SAM" id="SignalP"/>
    </source>
</evidence>
<evidence type="ECO:0000256" key="5">
    <source>
        <dbReference type="ARBA" id="ARBA00022801"/>
    </source>
</evidence>
<dbReference type="EMBL" id="CENE01000007">
    <property type="protein sequence ID" value="CEQ40549.1"/>
    <property type="molecule type" value="Genomic_DNA"/>
</dbReference>
<keyword evidence="9" id="KW-0624">Polysaccharide degradation</keyword>
<dbReference type="PIRSF" id="PIRSF001031">
    <property type="entry name" value="Glu-a-glcsd_SBD"/>
    <property type="match status" value="1"/>
</dbReference>
<evidence type="ECO:0000256" key="6">
    <source>
        <dbReference type="ARBA" id="ARBA00023180"/>
    </source>
</evidence>
<dbReference type="Pfam" id="PF00686">
    <property type="entry name" value="CBM_20"/>
    <property type="match status" value="1"/>
</dbReference>
<evidence type="ECO:0000256" key="13">
    <source>
        <dbReference type="PIRSR" id="PIRSR001031-2"/>
    </source>
</evidence>
<feature type="active site" description="Proton donor" evidence="12">
    <location>
        <position position="214"/>
    </location>
</feature>
<dbReference type="SUPFAM" id="SSF49452">
    <property type="entry name" value="Starch-binding domain-like"/>
    <property type="match status" value="1"/>
</dbReference>
<name>A0A0D6EKM9_SPOSA</name>
<gene>
    <name evidence="16" type="primary">SPOSA6832_02177</name>
</gene>
<dbReference type="Gene3D" id="2.60.40.10">
    <property type="entry name" value="Immunoglobulins"/>
    <property type="match status" value="1"/>
</dbReference>
<evidence type="ECO:0000256" key="9">
    <source>
        <dbReference type="ARBA" id="ARBA00023326"/>
    </source>
</evidence>
<dbReference type="PANTHER" id="PTHR31616:SF12">
    <property type="entry name" value="GLUCOAMYLASE"/>
    <property type="match status" value="1"/>
</dbReference>
<dbReference type="PANTHER" id="PTHR31616">
    <property type="entry name" value="TREHALASE"/>
    <property type="match status" value="1"/>
</dbReference>
<sequence>HLLSWLPLSSRLLAPLTASNAFDTAYQPSHDLEQWIERERVVAVDQLFGNIGDVVFTWTRDANLIASGLLEVLPSPSQASDTEALSFFSDYIDAQLTLQHLPNPSGTCTWSSFPRFLLPPALILAGVAKQIDEDLTGLGEPKFHANLTVFEGRWGRPQRDGPALRALAVLQYAEYQSARGQLKEVAESKIVKLLKADLDYVAAFWNCTTFDLWEETLSSSFFTTLSHFHALSRGSAFFSGERGRKYENEAKKVRCFLGEFWVEKEGAEGGGWWRSNWNVENGVKRSGLDANSCALLFPPLLPSYVDCPFFSVLGALLHPSSSSSPSSNPCDSQRFGPCSDRMLANHLSVVESFRGLYPINTAREAAGRGRAIAVGSYGGNPWYLTTLAAASQLYRALSVWTAHGELNVTNTSLPFFRNLLGEGAMVGRWKRGEEGFGKVLDAVRAYADELVYGTSLEIVREYTPEGGALAEQFDEHSGEPRGARDLTWCAALSFFPLFSSVFCHATDTATGTTGRSYIAFLTAAHARSAFLSAAPLPSPTLPIDTFDAFTCPDGGDYAGSMKVKFEVEVQTQWGEAILLTGSAPSLGSWDPSNALALSAHDYTRDRPVWTTDSRAGGGVGLPGRRGFEFKFIKRKLDGTLVWEGGENRVVYTSSGGERTVSVKWHG</sequence>
<dbReference type="PRINTS" id="PR00736">
    <property type="entry name" value="GLHYDRLASE15"/>
</dbReference>
<comment type="catalytic activity">
    <reaction evidence="1">
        <text>Hydrolysis of terminal (1-&gt;4)-linked alpha-D-glucose residues successively from non-reducing ends of the chains with release of beta-D-glucose.</text>
        <dbReference type="EC" id="3.2.1.3"/>
    </reaction>
</comment>
<dbReference type="InterPro" id="IPR002044">
    <property type="entry name" value="CBM20"/>
</dbReference>
<dbReference type="InterPro" id="IPR008291">
    <property type="entry name" value="Glucoamylase_SBD"/>
</dbReference>
<dbReference type="AlphaFoldDB" id="A0A0D6EKM9"/>
<feature type="signal peptide" evidence="14">
    <location>
        <begin position="1"/>
        <end position="21"/>
    </location>
</feature>
<evidence type="ECO:0000256" key="8">
    <source>
        <dbReference type="ARBA" id="ARBA00023295"/>
    </source>
</evidence>
<evidence type="ECO:0000256" key="4">
    <source>
        <dbReference type="ARBA" id="ARBA00022729"/>
    </source>
</evidence>
<dbReference type="Gene3D" id="1.50.10.10">
    <property type="match status" value="1"/>
</dbReference>
<dbReference type="GO" id="GO:0000324">
    <property type="term" value="C:fungal-type vacuole"/>
    <property type="evidence" value="ECO:0007669"/>
    <property type="project" value="TreeGrafter"/>
</dbReference>
<dbReference type="SMART" id="SM01065">
    <property type="entry name" value="CBM_2"/>
    <property type="match status" value="1"/>
</dbReference>
<dbReference type="SUPFAM" id="SSF48208">
    <property type="entry name" value="Six-hairpin glycosidases"/>
    <property type="match status" value="1"/>
</dbReference>